<dbReference type="Pfam" id="PF00583">
    <property type="entry name" value="Acetyltransf_1"/>
    <property type="match status" value="1"/>
</dbReference>
<reference evidence="2 3" key="1">
    <citation type="journal article" date="2013" name="Antonie Van Leeuwenhoek">
        <title>Dongia rigui sp. nov., isolated from freshwater of a large wetland in Korea.</title>
        <authorList>
            <person name="Baik K.S."/>
            <person name="Hwang Y.M."/>
            <person name="Choi J.S."/>
            <person name="Kwon J."/>
            <person name="Seong C.N."/>
        </authorList>
    </citation>
    <scope>NUCLEOTIDE SEQUENCE [LARGE SCALE GENOMIC DNA]</scope>
    <source>
        <strain evidence="2 3">04SU4-P</strain>
    </source>
</reference>
<dbReference type="SUPFAM" id="SSF55729">
    <property type="entry name" value="Acyl-CoA N-acyltransferases (Nat)"/>
    <property type="match status" value="1"/>
</dbReference>
<keyword evidence="2" id="KW-0012">Acyltransferase</keyword>
<proteinExistence type="predicted"/>
<evidence type="ECO:0000313" key="2">
    <source>
        <dbReference type="EMBL" id="MDY0871577.1"/>
    </source>
</evidence>
<protein>
    <submittedName>
        <fullName evidence="2">GNAT family N-acetyltransferase</fullName>
        <ecNumber evidence="2">2.3.1.-</ecNumber>
    </submittedName>
</protein>
<dbReference type="EMBL" id="JAXCLX010000001">
    <property type="protein sequence ID" value="MDY0871577.1"/>
    <property type="molecule type" value="Genomic_DNA"/>
</dbReference>
<keyword evidence="3" id="KW-1185">Reference proteome</keyword>
<dbReference type="RefSeq" id="WP_320500008.1">
    <property type="nucleotide sequence ID" value="NZ_JAXCLX010000001.1"/>
</dbReference>
<dbReference type="InterPro" id="IPR000182">
    <property type="entry name" value="GNAT_dom"/>
</dbReference>
<sequence>MTQIRPTTAADLTTIAEIHLKGWELAYGAFLPADQLAAMQPAKRLPLWQAWLSDPKKLILVGSIGDEIDGFLLGGPVKDHDIRKGSTDGFDCEIYSLHCRAHVQGKGLGRALISAAATHWSAAGKHALMLWAYSDNAYRKFYEKIGGHLIAEGIDDGIPDVAYGWRSLADLSAIRHRLEIA</sequence>
<keyword evidence="2" id="KW-0808">Transferase</keyword>
<organism evidence="2 3">
    <name type="scientific">Dongia rigui</name>
    <dbReference type="NCBI Taxonomy" id="940149"/>
    <lineage>
        <taxon>Bacteria</taxon>
        <taxon>Pseudomonadati</taxon>
        <taxon>Pseudomonadota</taxon>
        <taxon>Alphaproteobacteria</taxon>
        <taxon>Rhodospirillales</taxon>
        <taxon>Dongiaceae</taxon>
        <taxon>Dongia</taxon>
    </lineage>
</organism>
<accession>A0ABU5DW92</accession>
<comment type="caution">
    <text evidence="2">The sequence shown here is derived from an EMBL/GenBank/DDBJ whole genome shotgun (WGS) entry which is preliminary data.</text>
</comment>
<gene>
    <name evidence="2" type="ORF">SMD31_06570</name>
</gene>
<dbReference type="EC" id="2.3.1.-" evidence="2"/>
<evidence type="ECO:0000259" key="1">
    <source>
        <dbReference type="PROSITE" id="PS51186"/>
    </source>
</evidence>
<dbReference type="PROSITE" id="PS51186">
    <property type="entry name" value="GNAT"/>
    <property type="match status" value="1"/>
</dbReference>
<dbReference type="InterPro" id="IPR016181">
    <property type="entry name" value="Acyl_CoA_acyltransferase"/>
</dbReference>
<name>A0ABU5DW92_9PROT</name>
<feature type="domain" description="N-acetyltransferase" evidence="1">
    <location>
        <begin position="2"/>
        <end position="170"/>
    </location>
</feature>
<dbReference type="Proteomes" id="UP001271769">
    <property type="component" value="Unassembled WGS sequence"/>
</dbReference>
<dbReference type="GO" id="GO:0016746">
    <property type="term" value="F:acyltransferase activity"/>
    <property type="evidence" value="ECO:0007669"/>
    <property type="project" value="UniProtKB-KW"/>
</dbReference>
<dbReference type="Gene3D" id="3.40.630.30">
    <property type="match status" value="1"/>
</dbReference>
<evidence type="ECO:0000313" key="3">
    <source>
        <dbReference type="Proteomes" id="UP001271769"/>
    </source>
</evidence>